<name>A0ACB9S9F3_9MYRT</name>
<reference evidence="2" key="1">
    <citation type="journal article" date="2023" name="Front. Plant Sci.">
        <title>Chromosomal-level genome assembly of Melastoma candidum provides insights into trichome evolution.</title>
        <authorList>
            <person name="Zhong Y."/>
            <person name="Wu W."/>
            <person name="Sun C."/>
            <person name="Zou P."/>
            <person name="Liu Y."/>
            <person name="Dai S."/>
            <person name="Zhou R."/>
        </authorList>
    </citation>
    <scope>NUCLEOTIDE SEQUENCE [LARGE SCALE GENOMIC DNA]</scope>
</reference>
<dbReference type="Proteomes" id="UP001057402">
    <property type="component" value="Chromosome 2"/>
</dbReference>
<organism evidence="1 2">
    <name type="scientific">Melastoma candidum</name>
    <dbReference type="NCBI Taxonomy" id="119954"/>
    <lineage>
        <taxon>Eukaryota</taxon>
        <taxon>Viridiplantae</taxon>
        <taxon>Streptophyta</taxon>
        <taxon>Embryophyta</taxon>
        <taxon>Tracheophyta</taxon>
        <taxon>Spermatophyta</taxon>
        <taxon>Magnoliopsida</taxon>
        <taxon>eudicotyledons</taxon>
        <taxon>Gunneridae</taxon>
        <taxon>Pentapetalae</taxon>
        <taxon>rosids</taxon>
        <taxon>malvids</taxon>
        <taxon>Myrtales</taxon>
        <taxon>Melastomataceae</taxon>
        <taxon>Melastomatoideae</taxon>
        <taxon>Melastomateae</taxon>
        <taxon>Melastoma</taxon>
    </lineage>
</organism>
<evidence type="ECO:0000313" key="2">
    <source>
        <dbReference type="Proteomes" id="UP001057402"/>
    </source>
</evidence>
<protein>
    <submittedName>
        <fullName evidence="1">Uncharacterized protein</fullName>
    </submittedName>
</protein>
<keyword evidence="2" id="KW-1185">Reference proteome</keyword>
<evidence type="ECO:0000313" key="1">
    <source>
        <dbReference type="EMBL" id="KAI4386193.1"/>
    </source>
</evidence>
<sequence length="280" mass="31290">MKKKLDTRFPAGRIKKIMQADGDVGKIAMAVPLLVSKALELFLQELCNQTYGITLKKGGKTVNSLHLKQCIQTFNVFDFLREIVGKVPDLGEADTAGVDPVAPKRKVIEDGENDGDNESKRSRGIEIIHAGNAMRGKGKRRSQGRGQGGAQGSDGYMLELNWNFEDDPDLCEEDNEYPQKADIREHHSESKENVALTIKSEDLPHRDFDLNVSLDEIGEWKPMVAGSTDGLLNLNDTEKQHEDYPSWSLAEAKSRVIHPIRVAYFNSMGEDKEDDYDEEG</sequence>
<comment type="caution">
    <text evidence="1">The sequence shown here is derived from an EMBL/GenBank/DDBJ whole genome shotgun (WGS) entry which is preliminary data.</text>
</comment>
<proteinExistence type="predicted"/>
<accession>A0ACB9S9F3</accession>
<dbReference type="EMBL" id="CM042881">
    <property type="protein sequence ID" value="KAI4386193.1"/>
    <property type="molecule type" value="Genomic_DNA"/>
</dbReference>
<gene>
    <name evidence="1" type="ORF">MLD38_004148</name>
</gene>